<dbReference type="Proteomes" id="UP001597062">
    <property type="component" value="Unassembled WGS sequence"/>
</dbReference>
<accession>A0ABW3JQ05</accession>
<sequence length="545" mass="64524">MKYLIKLFLIQSVFCFSQSRNDVFPLISKILDDSNEYRLTTETINKIYLETNYSFSNFNQKYYKVSYHHPTKITDIKYGLYDIEKRKIAIPINYYRINENKKYIILESNNSKYTLLDKKLKKIVEDEYDKYYFNEHFILLKKNNLEGVYFFSCNCFKIPMVYSDIKSIIYHRGFIAKKNSEIEYYNEKGDLLFNELKSVTEFGNKFKNERTGKRIILKDKNNYVGLYDNISHKFIIPMKYKQINETYFGDFIVKKNKKYGVLSKRKNVLIDFKYDSIKHPIPFYNFDKIKNDSIIKSDLLFIASKNGKFGLVNKNGKNIVDFKFSYGEYLNLNFYKLKKGGKYFIFNKNGNKITEKSFDNVRSFIATKNDIIAPVFNKGYMSYINQDGILTEKNNKKTTASGYGSVKELYEQFVIALKEKEDSKLYDFCKKLVPDEYSIDYLERAEINIRNIPNKINKSHLEQIVNNNFKILLEFKNKLKNNNHLEDLKYVKLSKGQVYIKINNKNIQATDGTGRLISGDKNYSFKLGELLNIDGFWKSFTKPYN</sequence>
<name>A0ABW3JQ05_9FLAO</name>
<organism evidence="1 2">
    <name type="scientific">Tenacibaculum geojense</name>
    <dbReference type="NCBI Taxonomy" id="915352"/>
    <lineage>
        <taxon>Bacteria</taxon>
        <taxon>Pseudomonadati</taxon>
        <taxon>Bacteroidota</taxon>
        <taxon>Flavobacteriia</taxon>
        <taxon>Flavobacteriales</taxon>
        <taxon>Flavobacteriaceae</taxon>
        <taxon>Tenacibaculum</taxon>
    </lineage>
</organism>
<evidence type="ECO:0008006" key="3">
    <source>
        <dbReference type="Google" id="ProtNLM"/>
    </source>
</evidence>
<comment type="caution">
    <text evidence="1">The sequence shown here is derived from an EMBL/GenBank/DDBJ whole genome shotgun (WGS) entry which is preliminary data.</text>
</comment>
<protein>
    <recommendedName>
        <fullName evidence="3">WG repeat-containing protein</fullName>
    </recommendedName>
</protein>
<keyword evidence="2" id="KW-1185">Reference proteome</keyword>
<evidence type="ECO:0000313" key="2">
    <source>
        <dbReference type="Proteomes" id="UP001597062"/>
    </source>
</evidence>
<dbReference type="EMBL" id="JBHTJR010000026">
    <property type="protein sequence ID" value="MFD0992563.1"/>
    <property type="molecule type" value="Genomic_DNA"/>
</dbReference>
<reference evidence="2" key="1">
    <citation type="journal article" date="2019" name="Int. J. Syst. Evol. Microbiol.">
        <title>The Global Catalogue of Microorganisms (GCM) 10K type strain sequencing project: providing services to taxonomists for standard genome sequencing and annotation.</title>
        <authorList>
            <consortium name="The Broad Institute Genomics Platform"/>
            <consortium name="The Broad Institute Genome Sequencing Center for Infectious Disease"/>
            <person name="Wu L."/>
            <person name="Ma J."/>
        </authorList>
    </citation>
    <scope>NUCLEOTIDE SEQUENCE [LARGE SCALE GENOMIC DNA]</scope>
    <source>
        <strain evidence="2">CCUG 60527</strain>
    </source>
</reference>
<gene>
    <name evidence="1" type="ORF">ACFQ1U_05045</name>
</gene>
<evidence type="ECO:0000313" key="1">
    <source>
        <dbReference type="EMBL" id="MFD0992563.1"/>
    </source>
</evidence>
<dbReference type="RefSeq" id="WP_386105979.1">
    <property type="nucleotide sequence ID" value="NZ_JBHTJR010000026.1"/>
</dbReference>
<proteinExistence type="predicted"/>